<dbReference type="Pfam" id="PF25596">
    <property type="entry name" value="CPSase_L_D1"/>
    <property type="match status" value="1"/>
</dbReference>
<dbReference type="InterPro" id="IPR036914">
    <property type="entry name" value="MGS-like_dom_sf"/>
</dbReference>
<organism evidence="15">
    <name type="scientific">marine sediment metagenome</name>
    <dbReference type="NCBI Taxonomy" id="412755"/>
    <lineage>
        <taxon>unclassified sequences</taxon>
        <taxon>metagenomes</taxon>
        <taxon>ecological metagenomes</taxon>
    </lineage>
</organism>
<dbReference type="PRINTS" id="PR00098">
    <property type="entry name" value="CPSASE"/>
</dbReference>
<evidence type="ECO:0000256" key="5">
    <source>
        <dbReference type="ARBA" id="ARBA00022605"/>
    </source>
</evidence>
<dbReference type="InterPro" id="IPR005483">
    <property type="entry name" value="CPSase_dom"/>
</dbReference>
<dbReference type="FunFam" id="3.30.1490.20:FF:000001">
    <property type="entry name" value="Carbamoyl-phosphate synthase large chain"/>
    <property type="match status" value="1"/>
</dbReference>
<keyword evidence="3" id="KW-0055">Arginine biosynthesis</keyword>
<evidence type="ECO:0000256" key="7">
    <source>
        <dbReference type="ARBA" id="ARBA00022737"/>
    </source>
</evidence>
<dbReference type="GO" id="GO:0046872">
    <property type="term" value="F:metal ion binding"/>
    <property type="evidence" value="ECO:0007669"/>
    <property type="project" value="UniProtKB-KW"/>
</dbReference>
<dbReference type="GO" id="GO:0004087">
    <property type="term" value="F:carbamoyl-phosphate synthase (ammonia) activity"/>
    <property type="evidence" value="ECO:0007669"/>
    <property type="project" value="UniProtKB-EC"/>
</dbReference>
<keyword evidence="10" id="KW-0464">Manganese</keyword>
<dbReference type="Gene3D" id="3.40.50.20">
    <property type="match status" value="1"/>
</dbReference>
<evidence type="ECO:0000256" key="3">
    <source>
        <dbReference type="ARBA" id="ARBA00022571"/>
    </source>
</evidence>
<evidence type="ECO:0000256" key="1">
    <source>
        <dbReference type="ARBA" id="ARBA00005077"/>
    </source>
</evidence>
<feature type="domain" description="MGS-like" evidence="14">
    <location>
        <begin position="307"/>
        <end position="420"/>
    </location>
</feature>
<name>X1K3P9_9ZZZZ</name>
<dbReference type="PROSITE" id="PS00867">
    <property type="entry name" value="CPSASE_2"/>
    <property type="match status" value="1"/>
</dbReference>
<protein>
    <recommendedName>
        <fullName evidence="16">ATP-grasp domain-containing protein</fullName>
    </recommendedName>
</protein>
<dbReference type="InterPro" id="IPR011761">
    <property type="entry name" value="ATP-grasp"/>
</dbReference>
<comment type="catalytic activity">
    <reaction evidence="12">
        <text>hydrogencarbonate + L-glutamine + 2 ATP + H2O = carbamoyl phosphate + L-glutamate + 2 ADP + phosphate + 2 H(+)</text>
        <dbReference type="Rhea" id="RHEA:18633"/>
        <dbReference type="ChEBI" id="CHEBI:15377"/>
        <dbReference type="ChEBI" id="CHEBI:15378"/>
        <dbReference type="ChEBI" id="CHEBI:17544"/>
        <dbReference type="ChEBI" id="CHEBI:29985"/>
        <dbReference type="ChEBI" id="CHEBI:30616"/>
        <dbReference type="ChEBI" id="CHEBI:43474"/>
        <dbReference type="ChEBI" id="CHEBI:58228"/>
        <dbReference type="ChEBI" id="CHEBI:58359"/>
        <dbReference type="ChEBI" id="CHEBI:456216"/>
        <dbReference type="EC" id="6.3.5.5"/>
    </reaction>
</comment>
<comment type="catalytic activity">
    <reaction evidence="11">
        <text>hydrogencarbonate + NH4(+) + 2 ATP = carbamoyl phosphate + 2 ADP + phosphate + 2 H(+)</text>
        <dbReference type="Rhea" id="RHEA:18029"/>
        <dbReference type="ChEBI" id="CHEBI:15378"/>
        <dbReference type="ChEBI" id="CHEBI:17544"/>
        <dbReference type="ChEBI" id="CHEBI:28938"/>
        <dbReference type="ChEBI" id="CHEBI:30616"/>
        <dbReference type="ChEBI" id="CHEBI:43474"/>
        <dbReference type="ChEBI" id="CHEBI:58228"/>
        <dbReference type="ChEBI" id="CHEBI:456216"/>
        <dbReference type="EC" id="6.3.4.16"/>
    </reaction>
</comment>
<sequence length="420" mass="46950">EKERPEGVIVQFGGQTPLNIAEELKDNGVNVLGTSPENIRFAEDRENFREKVISLDIPQPKSSTARSLEEAVKIANRIDYPLMVRPSFVLGGRGMKIIYDELTLRKYAEEAIRVSPEYPMLIDRFLENAIETEVDALSDGNKTFVAAIMEHIELAGVHSGDSACVIPPRTIKEEHLKTIEKYTHKIAKELKVVGLINIQYAICDDKVYILEANPRASRTVPLVSKVTGIPIARIATYLMLGRNLKDFPELRKYKFPYVGVKEAVFPFNMFPGVDPLLGPEMKATGEVMGIADTFGLSFYKAQEAAGLKLPVEGNALLTVADKDKSDLLPIAKEIHKLGFNIYATEGTSHFLKEHGIPNRKIKKLHEGRPNIVDAKDIMRSNSLDLLKFFCGCFKNTPKSFELSYSLFCLLFAVFPRSSQS</sequence>
<dbReference type="InterPro" id="IPR016185">
    <property type="entry name" value="PreATP-grasp_dom_sf"/>
</dbReference>
<evidence type="ECO:0000256" key="4">
    <source>
        <dbReference type="ARBA" id="ARBA00022598"/>
    </source>
</evidence>
<evidence type="ECO:0000256" key="2">
    <source>
        <dbReference type="ARBA" id="ARBA00009799"/>
    </source>
</evidence>
<keyword evidence="6" id="KW-0479">Metal-binding</keyword>
<feature type="non-terminal residue" evidence="15">
    <location>
        <position position="1"/>
    </location>
</feature>
<evidence type="ECO:0000256" key="10">
    <source>
        <dbReference type="ARBA" id="ARBA00023211"/>
    </source>
</evidence>
<keyword evidence="5" id="KW-0028">Amino-acid biosynthesis</keyword>
<evidence type="ECO:0000259" key="13">
    <source>
        <dbReference type="PROSITE" id="PS50975"/>
    </source>
</evidence>
<dbReference type="InterPro" id="IPR058047">
    <property type="entry name" value="CPSase_preATP-grasp"/>
</dbReference>
<evidence type="ECO:0000256" key="12">
    <source>
        <dbReference type="ARBA" id="ARBA00048816"/>
    </source>
</evidence>
<dbReference type="AlphaFoldDB" id="X1K3P9"/>
<evidence type="ECO:0000256" key="6">
    <source>
        <dbReference type="ARBA" id="ARBA00022723"/>
    </source>
</evidence>
<dbReference type="GO" id="GO:0005524">
    <property type="term" value="F:ATP binding"/>
    <property type="evidence" value="ECO:0007669"/>
    <property type="project" value="UniProtKB-KW"/>
</dbReference>
<dbReference type="PROSITE" id="PS50975">
    <property type="entry name" value="ATP_GRASP"/>
    <property type="match status" value="1"/>
</dbReference>
<keyword evidence="9" id="KW-0067">ATP-binding</keyword>
<keyword evidence="8" id="KW-0547">Nucleotide-binding</keyword>
<dbReference type="InterPro" id="IPR005479">
    <property type="entry name" value="CPAse_ATP-bd"/>
</dbReference>
<dbReference type="PANTHER" id="PTHR11405">
    <property type="entry name" value="CARBAMOYLTRANSFERASE FAMILY MEMBER"/>
    <property type="match status" value="1"/>
</dbReference>
<dbReference type="SMART" id="SM00851">
    <property type="entry name" value="MGS"/>
    <property type="match status" value="1"/>
</dbReference>
<feature type="domain" description="ATP-grasp" evidence="13">
    <location>
        <begin position="49"/>
        <end position="240"/>
    </location>
</feature>
<proteinExistence type="inferred from homology"/>
<accession>X1K3P9</accession>
<evidence type="ECO:0000256" key="11">
    <source>
        <dbReference type="ARBA" id="ARBA00047359"/>
    </source>
</evidence>
<dbReference type="GO" id="GO:0004088">
    <property type="term" value="F:carbamoyl-phosphate synthase (glutamine-hydrolyzing) activity"/>
    <property type="evidence" value="ECO:0007669"/>
    <property type="project" value="UniProtKB-EC"/>
</dbReference>
<dbReference type="PANTHER" id="PTHR11405:SF53">
    <property type="entry name" value="CARBAMOYL-PHOSPHATE SYNTHASE [AMMONIA], MITOCHONDRIAL"/>
    <property type="match status" value="1"/>
</dbReference>
<keyword evidence="4" id="KW-0436">Ligase</keyword>
<dbReference type="FunFam" id="3.30.470.20:FF:000026">
    <property type="entry name" value="Carbamoyl-phosphate synthase large chain"/>
    <property type="match status" value="1"/>
</dbReference>
<dbReference type="Gene3D" id="3.30.470.20">
    <property type="entry name" value="ATP-grasp fold, B domain"/>
    <property type="match status" value="1"/>
</dbReference>
<dbReference type="PROSITE" id="PS51855">
    <property type="entry name" value="MGS"/>
    <property type="match status" value="1"/>
</dbReference>
<evidence type="ECO:0000256" key="9">
    <source>
        <dbReference type="ARBA" id="ARBA00022840"/>
    </source>
</evidence>
<dbReference type="GO" id="GO:0006526">
    <property type="term" value="P:L-arginine biosynthetic process"/>
    <property type="evidence" value="ECO:0007669"/>
    <property type="project" value="UniProtKB-KW"/>
</dbReference>
<dbReference type="Pfam" id="PF02786">
    <property type="entry name" value="CPSase_L_D2"/>
    <property type="match status" value="1"/>
</dbReference>
<comment type="pathway">
    <text evidence="1">Amino-acid biosynthesis; L-arginine biosynthesis; carbamoyl phosphate from bicarbonate: step 1/1.</text>
</comment>
<dbReference type="SUPFAM" id="SSF52440">
    <property type="entry name" value="PreATP-grasp domain"/>
    <property type="match status" value="1"/>
</dbReference>
<dbReference type="GO" id="GO:0005737">
    <property type="term" value="C:cytoplasm"/>
    <property type="evidence" value="ECO:0007669"/>
    <property type="project" value="TreeGrafter"/>
</dbReference>
<dbReference type="GO" id="GO:0006541">
    <property type="term" value="P:glutamine metabolic process"/>
    <property type="evidence" value="ECO:0007669"/>
    <property type="project" value="TreeGrafter"/>
</dbReference>
<comment type="similarity">
    <text evidence="2">Belongs to the CarB family.</text>
</comment>
<evidence type="ECO:0000313" key="15">
    <source>
        <dbReference type="EMBL" id="GAI01632.1"/>
    </source>
</evidence>
<evidence type="ECO:0000256" key="8">
    <source>
        <dbReference type="ARBA" id="ARBA00022741"/>
    </source>
</evidence>
<comment type="caution">
    <text evidence="15">The sequence shown here is derived from an EMBL/GenBank/DDBJ whole genome shotgun (WGS) entry which is preliminary data.</text>
</comment>
<keyword evidence="7" id="KW-0677">Repeat</keyword>
<dbReference type="Pfam" id="PF02142">
    <property type="entry name" value="MGS"/>
    <property type="match status" value="1"/>
</dbReference>
<dbReference type="EMBL" id="BARV01001949">
    <property type="protein sequence ID" value="GAI01632.1"/>
    <property type="molecule type" value="Genomic_DNA"/>
</dbReference>
<evidence type="ECO:0000259" key="14">
    <source>
        <dbReference type="PROSITE" id="PS51855"/>
    </source>
</evidence>
<dbReference type="SUPFAM" id="SSF56059">
    <property type="entry name" value="Glutathione synthetase ATP-binding domain-like"/>
    <property type="match status" value="1"/>
</dbReference>
<dbReference type="Gene3D" id="3.40.50.1380">
    <property type="entry name" value="Methylglyoxal synthase-like domain"/>
    <property type="match status" value="1"/>
</dbReference>
<reference evidence="15" key="1">
    <citation type="journal article" date="2014" name="Front. Microbiol.">
        <title>High frequency of phylogenetically diverse reductive dehalogenase-homologous genes in deep subseafloor sedimentary metagenomes.</title>
        <authorList>
            <person name="Kawai M."/>
            <person name="Futagami T."/>
            <person name="Toyoda A."/>
            <person name="Takaki Y."/>
            <person name="Nishi S."/>
            <person name="Hori S."/>
            <person name="Arai W."/>
            <person name="Tsubouchi T."/>
            <person name="Morono Y."/>
            <person name="Uchiyama I."/>
            <person name="Ito T."/>
            <person name="Fujiyama A."/>
            <person name="Inagaki F."/>
            <person name="Takami H."/>
        </authorList>
    </citation>
    <scope>NUCLEOTIDE SEQUENCE</scope>
    <source>
        <strain evidence="15">Expedition CK06-06</strain>
    </source>
</reference>
<dbReference type="InterPro" id="IPR011607">
    <property type="entry name" value="MGS-like_dom"/>
</dbReference>
<dbReference type="PROSITE" id="PS00866">
    <property type="entry name" value="CPSASE_1"/>
    <property type="match status" value="1"/>
</dbReference>
<evidence type="ECO:0008006" key="16">
    <source>
        <dbReference type="Google" id="ProtNLM"/>
    </source>
</evidence>
<gene>
    <name evidence="15" type="ORF">S06H3_05300</name>
</gene>
<dbReference type="SUPFAM" id="SSF52335">
    <property type="entry name" value="Methylglyoxal synthase-like"/>
    <property type="match status" value="1"/>
</dbReference>